<dbReference type="SUPFAM" id="SSF82771">
    <property type="entry name" value="GIY-YIG endonuclease"/>
    <property type="match status" value="1"/>
</dbReference>
<dbReference type="AlphaFoldDB" id="A0A482DTG5"/>
<dbReference type="Pfam" id="PF01541">
    <property type="entry name" value="GIY-YIG"/>
    <property type="match status" value="1"/>
</dbReference>
<dbReference type="InterPro" id="IPR006350">
    <property type="entry name" value="Intron_endoG1"/>
</dbReference>
<dbReference type="GO" id="GO:0004519">
    <property type="term" value="F:endonuclease activity"/>
    <property type="evidence" value="ECO:0007669"/>
    <property type="project" value="InterPro"/>
</dbReference>
<dbReference type="NCBIfam" id="TIGR01453">
    <property type="entry name" value="grpIintron_endo"/>
    <property type="match status" value="1"/>
</dbReference>
<geneLocation type="mitochondrion" evidence="2"/>
<keyword evidence="2" id="KW-0496">Mitochondrion</keyword>
<proteinExistence type="predicted"/>
<dbReference type="InterPro" id="IPR035901">
    <property type="entry name" value="GIY-YIG_endonuc_sf"/>
</dbReference>
<dbReference type="Gene3D" id="3.40.1440.10">
    <property type="entry name" value="GIY-YIG endonuclease"/>
    <property type="match status" value="1"/>
</dbReference>
<name>A0A482DTG5_9PEZI</name>
<evidence type="ECO:0000313" key="2">
    <source>
        <dbReference type="EMBL" id="QBM09657.1"/>
    </source>
</evidence>
<sequence>MRKLILEENKDKAGIYKWTNKLKNECYVGSSINLKRRFLNYFNISYISSIKNNLIISRALIKYRYSNFSLEILEYCSVSVLLKREQYYLDLLKPTYNIEKVAGSSLGLTRSEETKSKISKL</sequence>
<organism evidence="2">
    <name type="scientific">Dactylella sp</name>
    <dbReference type="NCBI Taxonomy" id="1814903"/>
    <lineage>
        <taxon>Eukaryota</taxon>
        <taxon>Fungi</taxon>
        <taxon>Dikarya</taxon>
        <taxon>Ascomycota</taxon>
        <taxon>Pezizomycotina</taxon>
        <taxon>Orbiliomycetes</taxon>
        <taxon>Orbiliales</taxon>
        <taxon>Orbiliaceae</taxon>
        <taxon>Dactylella</taxon>
    </lineage>
</organism>
<reference evidence="2" key="1">
    <citation type="submission" date="2019-02" db="EMBL/GenBank/DDBJ databases">
        <authorList>
            <person name="Fang M.L."/>
            <person name="Zhang Y."/>
        </authorList>
    </citation>
    <scope>NUCLEOTIDE SEQUENCE</scope>
    <source>
        <strain evidence="2">YMF1.01838</strain>
    </source>
</reference>
<dbReference type="CDD" id="cd10445">
    <property type="entry name" value="GIY-YIG_bI1_like"/>
    <property type="match status" value="1"/>
</dbReference>
<evidence type="ECO:0000259" key="1">
    <source>
        <dbReference type="PROSITE" id="PS50164"/>
    </source>
</evidence>
<dbReference type="EMBL" id="MK550697">
    <property type="protein sequence ID" value="QBM09657.1"/>
    <property type="molecule type" value="Genomic_DNA"/>
</dbReference>
<dbReference type="SMART" id="SM00465">
    <property type="entry name" value="GIYc"/>
    <property type="match status" value="1"/>
</dbReference>
<accession>A0A482DTG5</accession>
<dbReference type="InterPro" id="IPR000305">
    <property type="entry name" value="GIY-YIG_endonuc"/>
</dbReference>
<dbReference type="PROSITE" id="PS50164">
    <property type="entry name" value="GIY_YIG"/>
    <property type="match status" value="1"/>
</dbReference>
<protein>
    <recommendedName>
        <fullName evidence="1">GIY-YIG domain-containing protein</fullName>
    </recommendedName>
</protein>
<gene>
    <name evidence="2" type="primary">orf121</name>
</gene>
<feature type="domain" description="GIY-YIG" evidence="1">
    <location>
        <begin position="11"/>
        <end position="98"/>
    </location>
</feature>